<name>A0A1G5KZD8_9BACL</name>
<evidence type="ECO:0000313" key="2">
    <source>
        <dbReference type="Proteomes" id="UP000198538"/>
    </source>
</evidence>
<dbReference type="InterPro" id="IPR021228">
    <property type="entry name" value="BrxD"/>
</dbReference>
<dbReference type="RefSeq" id="WP_090924012.1">
    <property type="nucleotide sequence ID" value="NZ_FMVM01000018.1"/>
</dbReference>
<reference evidence="2" key="1">
    <citation type="submission" date="2016-10" db="EMBL/GenBank/DDBJ databases">
        <authorList>
            <person name="Varghese N."/>
            <person name="Submissions S."/>
        </authorList>
    </citation>
    <scope>NUCLEOTIDE SEQUENCE [LARGE SCALE GENOMIC DNA]</scope>
    <source>
        <strain evidence="2">BL9</strain>
    </source>
</reference>
<keyword evidence="2" id="KW-1185">Reference proteome</keyword>
<sequence length="463" mass="52322">MTEHTVNEHQKTEHQPNQLKIPKRLTTALVNSLTAGVVPRIGLEQIAVGRKPEVEAILRDLDNIAEGGAAFKLITGRYGSGKSFLLQMIRNYAMDREFVVADADLSPERRLVGTKGQGLATYRELMTRLSTRTRPDGGALEPFLQKWIAGLQQTAMTQLNIRPDDPALPLEVEKQIYLVTGEMQNLVHGFDFAKVLASYWNGYKLADDDLKQSALRWLRGEFATKTEAKKELSVGVIIDDDNWYDYFKLWSEFTARIGYKGLLLFIDEAVNLYKITNSISRQSNYEKLLTMFNDTMQGKAEHLGIFVGGTPQFVEDERRGLYSYEALRSRLIDGRYSASAYANYTGPIIKLAMLSHEEILILLQKLRQIHALHFAYTASLSDEQLVGFMQMAVNRLGADELLTTREVVRDFMDVLHTLHQNPDVTYEQLLGERAALSDGLARGAKGSQKESDELDDFLAEFEL</sequence>
<proteinExistence type="predicted"/>
<dbReference type="Proteomes" id="UP000198538">
    <property type="component" value="Unassembled WGS sequence"/>
</dbReference>
<dbReference type="SUPFAM" id="SSF52540">
    <property type="entry name" value="P-loop containing nucleoside triphosphate hydrolases"/>
    <property type="match status" value="1"/>
</dbReference>
<dbReference type="Pfam" id="PF10923">
    <property type="entry name" value="BrxC_BrxD"/>
    <property type="match status" value="1"/>
</dbReference>
<organism evidence="1 2">
    <name type="scientific">Paenibacillus polysaccharolyticus</name>
    <dbReference type="NCBI Taxonomy" id="582692"/>
    <lineage>
        <taxon>Bacteria</taxon>
        <taxon>Bacillati</taxon>
        <taxon>Bacillota</taxon>
        <taxon>Bacilli</taxon>
        <taxon>Bacillales</taxon>
        <taxon>Paenibacillaceae</taxon>
        <taxon>Paenibacillus</taxon>
    </lineage>
</organism>
<accession>A0A1G5KZD8</accession>
<evidence type="ECO:0000313" key="1">
    <source>
        <dbReference type="EMBL" id="SCZ05977.1"/>
    </source>
</evidence>
<evidence type="ECO:0008006" key="3">
    <source>
        <dbReference type="Google" id="ProtNLM"/>
    </source>
</evidence>
<dbReference type="InterPro" id="IPR027417">
    <property type="entry name" value="P-loop_NTPase"/>
</dbReference>
<dbReference type="STRING" id="582692.SAMN05720606_11859"/>
<dbReference type="AlphaFoldDB" id="A0A1G5KZD8"/>
<gene>
    <name evidence="1" type="ORF">SAMN05720606_11859</name>
</gene>
<dbReference type="EMBL" id="FMVM01000018">
    <property type="protein sequence ID" value="SCZ05977.1"/>
    <property type="molecule type" value="Genomic_DNA"/>
</dbReference>
<protein>
    <recommendedName>
        <fullName evidence="3">Biotin carboxylase</fullName>
    </recommendedName>
</protein>